<dbReference type="EMBL" id="AMLP01000170">
    <property type="protein sequence ID" value="ELS53340.1"/>
    <property type="molecule type" value="Genomic_DNA"/>
</dbReference>
<dbReference type="Proteomes" id="UP000011205">
    <property type="component" value="Unassembled WGS sequence"/>
</dbReference>
<organism evidence="2 3">
    <name type="scientific">Streptomyces viridochromogenes Tue57</name>
    <dbReference type="NCBI Taxonomy" id="1160705"/>
    <lineage>
        <taxon>Bacteria</taxon>
        <taxon>Bacillati</taxon>
        <taxon>Actinomycetota</taxon>
        <taxon>Actinomycetes</taxon>
        <taxon>Kitasatosporales</taxon>
        <taxon>Streptomycetaceae</taxon>
        <taxon>Streptomyces</taxon>
    </lineage>
</organism>
<keyword evidence="1" id="KW-0812">Transmembrane</keyword>
<accession>L8PA89</accession>
<evidence type="ECO:0000256" key="1">
    <source>
        <dbReference type="SAM" id="Phobius"/>
    </source>
</evidence>
<evidence type="ECO:0000313" key="2">
    <source>
        <dbReference type="EMBL" id="ELS53340.1"/>
    </source>
</evidence>
<keyword evidence="1" id="KW-0472">Membrane</keyword>
<feature type="transmembrane region" description="Helical" evidence="1">
    <location>
        <begin position="40"/>
        <end position="61"/>
    </location>
</feature>
<comment type="caution">
    <text evidence="2">The sequence shown here is derived from an EMBL/GenBank/DDBJ whole genome shotgun (WGS) entry which is preliminary data.</text>
</comment>
<dbReference type="PATRIC" id="fig|1160705.3.peg.5626"/>
<gene>
    <name evidence="2" type="ORF">STVIR_5689</name>
</gene>
<dbReference type="AlphaFoldDB" id="L8PA89"/>
<protein>
    <submittedName>
        <fullName evidence="2">Uncharacterized protein</fullName>
    </submittedName>
</protein>
<proteinExistence type="predicted"/>
<reference evidence="2 3" key="1">
    <citation type="journal article" date="2013" name="Genome Announc.">
        <title>Draft Genome Sequence of Streptomyces viridochromogenes Strain Tu57, Producer of Avilamycin.</title>
        <authorList>
            <person name="Gruning B.A."/>
            <person name="Erxleben A."/>
            <person name="Hahnlein A."/>
            <person name="Gunther S."/>
        </authorList>
    </citation>
    <scope>NUCLEOTIDE SEQUENCE [LARGE SCALE GENOMIC DNA]</scope>
    <source>
        <strain evidence="2 3">Tue57</strain>
    </source>
</reference>
<sequence length="68" mass="6858">MTQQVALAVGTPVLSAVASSRIHAVAADGEYADAVLSGVRLALGVDTLVTVAAAALVWICLGRALRRA</sequence>
<name>L8PA89_STRVR</name>
<evidence type="ECO:0000313" key="3">
    <source>
        <dbReference type="Proteomes" id="UP000011205"/>
    </source>
</evidence>
<keyword evidence="1" id="KW-1133">Transmembrane helix</keyword>